<dbReference type="CDD" id="cd04301">
    <property type="entry name" value="NAT_SF"/>
    <property type="match status" value="1"/>
</dbReference>
<evidence type="ECO:0000259" key="1">
    <source>
        <dbReference type="PROSITE" id="PS51186"/>
    </source>
</evidence>
<accession>W0EAD8</accession>
<dbReference type="HOGENOM" id="CLU_942437_0_0_9"/>
<organism evidence="2 3">
    <name type="scientific">Desulfitobacterium metallireducens DSM 15288</name>
    <dbReference type="NCBI Taxonomy" id="871968"/>
    <lineage>
        <taxon>Bacteria</taxon>
        <taxon>Bacillati</taxon>
        <taxon>Bacillota</taxon>
        <taxon>Clostridia</taxon>
        <taxon>Eubacteriales</taxon>
        <taxon>Desulfitobacteriaceae</taxon>
        <taxon>Desulfitobacterium</taxon>
    </lineage>
</organism>
<dbReference type="Proteomes" id="UP000010847">
    <property type="component" value="Chromosome"/>
</dbReference>
<dbReference type="STRING" id="871968.DESME_05075"/>
<sequence>MINVRLAQSGEIVRQKEIWKRCFGDADSFIDFYYDNRYKAEDTVVLLDKGQIAAMLTQIPIRVVTQDQRSLNSAMFYAIATHPDDQHRGLATQIIDFSNQFLGQTQKELSVLVPAGKPLFDFYRKLGYQEGFYIRESVLQGNELDPFALHKISPCRISAITPEKYNQRRDQQLKGKLYVAYNDEEIAYQKKLSQMSGAEIYALDCGEGQGCVAIERVTYDKVLIKEILISGELIPNALKEIALHISAKEYVVRTPTYLGENLGGSIHPFGMFKMQRKSDVEITPEASGYLGLAFD</sequence>
<dbReference type="PROSITE" id="PS51186">
    <property type="entry name" value="GNAT"/>
    <property type="match status" value="1"/>
</dbReference>
<dbReference type="GO" id="GO:0016747">
    <property type="term" value="F:acyltransferase activity, transferring groups other than amino-acyl groups"/>
    <property type="evidence" value="ECO:0007669"/>
    <property type="project" value="InterPro"/>
</dbReference>
<dbReference type="Pfam" id="PF13527">
    <property type="entry name" value="Acetyltransf_9"/>
    <property type="match status" value="1"/>
</dbReference>
<dbReference type="OrthoDB" id="1986015at2"/>
<dbReference type="AlphaFoldDB" id="W0EAD8"/>
<keyword evidence="3" id="KW-1185">Reference proteome</keyword>
<dbReference type="InterPro" id="IPR016181">
    <property type="entry name" value="Acyl_CoA_acyltransferase"/>
</dbReference>
<proteinExistence type="predicted"/>
<evidence type="ECO:0000313" key="2">
    <source>
        <dbReference type="EMBL" id="AHF06503.1"/>
    </source>
</evidence>
<dbReference type="Gene3D" id="3.40.630.30">
    <property type="match status" value="1"/>
</dbReference>
<reference evidence="2 3" key="1">
    <citation type="submission" date="2013-12" db="EMBL/GenBank/DDBJ databases">
        <authorList>
            <consortium name="DOE Joint Genome Institute"/>
            <person name="Smidt H."/>
            <person name="Huntemann M."/>
            <person name="Han J."/>
            <person name="Chen A."/>
            <person name="Kyrpides N."/>
            <person name="Mavromatis K."/>
            <person name="Markowitz V."/>
            <person name="Palaniappan K."/>
            <person name="Ivanova N."/>
            <person name="Schaumberg A."/>
            <person name="Pati A."/>
            <person name="Liolios K."/>
            <person name="Nordberg H.P."/>
            <person name="Cantor M.N."/>
            <person name="Hua S.X."/>
            <person name="Woyke T."/>
        </authorList>
    </citation>
    <scope>NUCLEOTIDE SEQUENCE [LARGE SCALE GENOMIC DNA]</scope>
    <source>
        <strain evidence="3">DSM 15288</strain>
    </source>
</reference>
<name>W0EAD8_9FIRM</name>
<dbReference type="EMBL" id="CP007032">
    <property type="protein sequence ID" value="AHF06503.1"/>
    <property type="molecule type" value="Genomic_DNA"/>
</dbReference>
<dbReference type="SUPFAM" id="SSF55729">
    <property type="entry name" value="Acyl-CoA N-acyltransferases (Nat)"/>
    <property type="match status" value="1"/>
</dbReference>
<dbReference type="eggNOG" id="COG4552">
    <property type="taxonomic scope" value="Bacteria"/>
</dbReference>
<protein>
    <submittedName>
        <fullName evidence="2">Acetyltransferase</fullName>
    </submittedName>
</protein>
<keyword evidence="2" id="KW-0808">Transferase</keyword>
<feature type="domain" description="N-acetyltransferase" evidence="1">
    <location>
        <begin position="2"/>
        <end position="156"/>
    </location>
</feature>
<gene>
    <name evidence="2" type="ORF">DESME_05075</name>
</gene>
<dbReference type="InterPro" id="IPR000182">
    <property type="entry name" value="GNAT_dom"/>
</dbReference>
<evidence type="ECO:0000313" key="3">
    <source>
        <dbReference type="Proteomes" id="UP000010847"/>
    </source>
</evidence>
<dbReference type="KEGG" id="dmt:DESME_05075"/>